<feature type="transmembrane region" description="Helical" evidence="6">
    <location>
        <begin position="188"/>
        <end position="207"/>
    </location>
</feature>
<dbReference type="Pfam" id="PF03553">
    <property type="entry name" value="Na_H_antiporter"/>
    <property type="match status" value="1"/>
</dbReference>
<feature type="transmembrane region" description="Helical" evidence="6">
    <location>
        <begin position="140"/>
        <end position="168"/>
    </location>
</feature>
<accession>A0A6M0H7F3</accession>
<dbReference type="AlphaFoldDB" id="A0A6M0H7F3"/>
<evidence type="ECO:0000259" key="8">
    <source>
        <dbReference type="Pfam" id="PF13726"/>
    </source>
</evidence>
<evidence type="ECO:0000313" key="9">
    <source>
        <dbReference type="EMBL" id="NEU06600.1"/>
    </source>
</evidence>
<feature type="transmembrane region" description="Helical" evidence="6">
    <location>
        <begin position="416"/>
        <end position="433"/>
    </location>
</feature>
<evidence type="ECO:0000313" key="10">
    <source>
        <dbReference type="Proteomes" id="UP000481872"/>
    </source>
</evidence>
<feature type="transmembrane region" description="Helical" evidence="6">
    <location>
        <begin position="62"/>
        <end position="84"/>
    </location>
</feature>
<organism evidence="9 10">
    <name type="scientific">Clostridium senegalense</name>
    <dbReference type="NCBI Taxonomy" id="1465809"/>
    <lineage>
        <taxon>Bacteria</taxon>
        <taxon>Bacillati</taxon>
        <taxon>Bacillota</taxon>
        <taxon>Clostridia</taxon>
        <taxon>Eubacteriales</taxon>
        <taxon>Clostridiaceae</taxon>
        <taxon>Clostridium</taxon>
    </lineage>
</organism>
<dbReference type="Pfam" id="PF13726">
    <property type="entry name" value="Na_H_antiport_2"/>
    <property type="match status" value="1"/>
</dbReference>
<comment type="subcellular location">
    <subcellularLocation>
        <location evidence="1">Cell membrane</location>
        <topology evidence="1">Multi-pass membrane protein</topology>
    </subcellularLocation>
</comment>
<evidence type="ECO:0000259" key="7">
    <source>
        <dbReference type="Pfam" id="PF03553"/>
    </source>
</evidence>
<feature type="transmembrane region" description="Helical" evidence="6">
    <location>
        <begin position="233"/>
        <end position="250"/>
    </location>
</feature>
<evidence type="ECO:0000256" key="2">
    <source>
        <dbReference type="ARBA" id="ARBA00022475"/>
    </source>
</evidence>
<gene>
    <name evidence="9" type="ORF">G3M99_17495</name>
</gene>
<protein>
    <submittedName>
        <fullName evidence="9">Na+/H+ antiporter family protein</fullName>
    </submittedName>
</protein>
<feature type="domain" description="Putative Na+/H+ antiporter N-terminal" evidence="8">
    <location>
        <begin position="5"/>
        <end position="90"/>
    </location>
</feature>
<keyword evidence="10" id="KW-1185">Reference proteome</keyword>
<evidence type="ECO:0000256" key="1">
    <source>
        <dbReference type="ARBA" id="ARBA00004651"/>
    </source>
</evidence>
<dbReference type="PANTHER" id="PTHR37821:SF1">
    <property type="entry name" value="AMINO ACID TRANSPORTER YUIF-RELATED"/>
    <property type="match status" value="1"/>
</dbReference>
<evidence type="ECO:0000256" key="3">
    <source>
        <dbReference type="ARBA" id="ARBA00022692"/>
    </source>
</evidence>
<keyword evidence="4 6" id="KW-1133">Transmembrane helix</keyword>
<dbReference type="InterPro" id="IPR018461">
    <property type="entry name" value="Na/H_Antiport_NhaC-like_C"/>
</dbReference>
<dbReference type="InterPro" id="IPR052576">
    <property type="entry name" value="AA_Transporter-Related"/>
</dbReference>
<feature type="transmembrane region" description="Helical" evidence="6">
    <location>
        <begin position="325"/>
        <end position="348"/>
    </location>
</feature>
<evidence type="ECO:0000256" key="6">
    <source>
        <dbReference type="SAM" id="Phobius"/>
    </source>
</evidence>
<feature type="transmembrane region" description="Helical" evidence="6">
    <location>
        <begin position="96"/>
        <end position="128"/>
    </location>
</feature>
<dbReference type="EMBL" id="JAAGPU010000054">
    <property type="protein sequence ID" value="NEU06600.1"/>
    <property type="molecule type" value="Genomic_DNA"/>
</dbReference>
<feature type="domain" description="Na+/H+ antiporter NhaC-like C-terminal" evidence="7">
    <location>
        <begin position="145"/>
        <end position="428"/>
    </location>
</feature>
<feature type="transmembrane region" description="Helical" evidence="6">
    <location>
        <begin position="12"/>
        <end position="41"/>
    </location>
</feature>
<dbReference type="Proteomes" id="UP000481872">
    <property type="component" value="Unassembled WGS sequence"/>
</dbReference>
<feature type="transmembrane region" description="Helical" evidence="6">
    <location>
        <begin position="360"/>
        <end position="381"/>
    </location>
</feature>
<feature type="transmembrane region" description="Helical" evidence="6">
    <location>
        <begin position="286"/>
        <end position="305"/>
    </location>
</feature>
<dbReference type="GO" id="GO:0005886">
    <property type="term" value="C:plasma membrane"/>
    <property type="evidence" value="ECO:0007669"/>
    <property type="project" value="UniProtKB-SubCell"/>
</dbReference>
<sequence>MNLLNPVVISIAVMIILCLLKLNVILSLLISAIVAGIAANLSIEQTMGLLVGGMGDNSQTALSYLLLGALAVAVNKTGLASILAKKISTVVRGNKIAFILIIAFITCFSQNLIPVHIAFIPILIPALIPIMNKLKIDRRAVACALTFGLKAPYIAIPVGFGLIFQNIIRDQMIANNIEVTTSMVSKVMWMPGVGMIVGLLVAVFFSYRKPREYKDVILEEFSNDNEDLKMTRTHWLVLVATIVAFIVQILTKSLPLGGLCAIIVLIVTRAIKFDEVDDLMNGGIKIMGFIAFVMLVAAGYGNVLRQTGAVESFVNSIVSLVGQNQFIGALLMLLVGLLITMGIGSSFGTIPILATIYCPLGIKLGFSPLAIIILIGVAGALGDAGSPASDSTLGPTSGLNIDSQHDHIWDTCVPTFLHYNIPLLIIGMVAALML</sequence>
<evidence type="ECO:0000256" key="4">
    <source>
        <dbReference type="ARBA" id="ARBA00022989"/>
    </source>
</evidence>
<keyword evidence="3 6" id="KW-0812">Transmembrane</keyword>
<dbReference type="InterPro" id="IPR032813">
    <property type="entry name" value="Na_H_antiport_N"/>
</dbReference>
<reference evidence="9 10" key="1">
    <citation type="submission" date="2020-02" db="EMBL/GenBank/DDBJ databases">
        <title>Genome assembly of a novel Clostridium senegalense strain.</title>
        <authorList>
            <person name="Gupta T.B."/>
            <person name="Jauregui R."/>
            <person name="Maclean P."/>
            <person name="Nawarathana A."/>
            <person name="Brightwell G."/>
        </authorList>
    </citation>
    <scope>NUCLEOTIDE SEQUENCE [LARGE SCALE GENOMIC DNA]</scope>
    <source>
        <strain evidence="9 10">AGRFS4</strain>
    </source>
</reference>
<dbReference type="RefSeq" id="WP_061995175.1">
    <property type="nucleotide sequence ID" value="NZ_JAAGPU010000054.1"/>
</dbReference>
<proteinExistence type="predicted"/>
<keyword evidence="5 6" id="KW-0472">Membrane</keyword>
<keyword evidence="2" id="KW-1003">Cell membrane</keyword>
<comment type="caution">
    <text evidence="9">The sequence shown here is derived from an EMBL/GenBank/DDBJ whole genome shotgun (WGS) entry which is preliminary data.</text>
</comment>
<name>A0A6M0H7F3_9CLOT</name>
<evidence type="ECO:0000256" key="5">
    <source>
        <dbReference type="ARBA" id="ARBA00023136"/>
    </source>
</evidence>
<feature type="transmembrane region" description="Helical" evidence="6">
    <location>
        <begin position="256"/>
        <end position="274"/>
    </location>
</feature>
<dbReference type="PANTHER" id="PTHR37821">
    <property type="entry name" value="AMINO ACID TRANSPORTER YUIF-RELATED"/>
    <property type="match status" value="1"/>
</dbReference>